<organism evidence="3">
    <name type="scientific">Araucaria cunninghamii</name>
    <name type="common">Hoop pine</name>
    <name type="synonym">Moreton Bay pine</name>
    <dbReference type="NCBI Taxonomy" id="56994"/>
    <lineage>
        <taxon>Eukaryota</taxon>
        <taxon>Viridiplantae</taxon>
        <taxon>Streptophyta</taxon>
        <taxon>Embryophyta</taxon>
        <taxon>Tracheophyta</taxon>
        <taxon>Spermatophyta</taxon>
        <taxon>Pinopsida</taxon>
        <taxon>Pinidae</taxon>
        <taxon>Conifers II</taxon>
        <taxon>Araucariales</taxon>
        <taxon>Araucariaceae</taxon>
        <taxon>Araucaria</taxon>
    </lineage>
</organism>
<dbReference type="InterPro" id="IPR002625">
    <property type="entry name" value="Smr_dom"/>
</dbReference>
<dbReference type="Pfam" id="PF08590">
    <property type="entry name" value="DUF1771"/>
    <property type="match status" value="1"/>
</dbReference>
<dbReference type="Gene3D" id="3.30.1370.110">
    <property type="match status" value="1"/>
</dbReference>
<dbReference type="AlphaFoldDB" id="A0A0D6R0Y9"/>
<dbReference type="PROSITE" id="PS50828">
    <property type="entry name" value="SMR"/>
    <property type="match status" value="1"/>
</dbReference>
<feature type="domain" description="Smr" evidence="2">
    <location>
        <begin position="498"/>
        <end position="580"/>
    </location>
</feature>
<dbReference type="EMBL" id="GCKF01037642">
    <property type="protein sequence ID" value="JAG96386.1"/>
    <property type="molecule type" value="Transcribed_RNA"/>
</dbReference>
<dbReference type="SMART" id="SM01162">
    <property type="entry name" value="DUF1771"/>
    <property type="match status" value="1"/>
</dbReference>
<reference evidence="3" key="1">
    <citation type="submission" date="2015-03" db="EMBL/GenBank/DDBJ databases">
        <title>A transcriptome of Araucaria cunninghamii, an australian fine timber species.</title>
        <authorList>
            <person name="Jing Yi C.J.Y."/>
            <person name="Yin San L.Y.S."/>
            <person name="Abdul Karim S.S."/>
            <person name="Wan Azmi N.N."/>
            <person name="Hercus R.R."/>
            <person name="Croft L.L."/>
        </authorList>
    </citation>
    <scope>NUCLEOTIDE SEQUENCE</scope>
    <source>
        <strain evidence="3">MI0301</strain>
        <tissue evidence="3">Leaf</tissue>
    </source>
</reference>
<dbReference type="InterPro" id="IPR036063">
    <property type="entry name" value="Smr_dom_sf"/>
</dbReference>
<dbReference type="InterPro" id="IPR041806">
    <property type="entry name" value="CID5/6/7_CUE"/>
</dbReference>
<feature type="region of interest" description="Disordered" evidence="1">
    <location>
        <begin position="20"/>
        <end position="86"/>
    </location>
</feature>
<evidence type="ECO:0000313" key="3">
    <source>
        <dbReference type="EMBL" id="JAG96386.1"/>
    </source>
</evidence>
<name>A0A0D6R0Y9_ARACU</name>
<dbReference type="SMART" id="SM00463">
    <property type="entry name" value="SMR"/>
    <property type="match status" value="1"/>
</dbReference>
<dbReference type="EMBL" id="GCKF01037643">
    <property type="protein sequence ID" value="JAG96385.1"/>
    <property type="molecule type" value="Transcribed_RNA"/>
</dbReference>
<evidence type="ECO:0000259" key="2">
    <source>
        <dbReference type="PROSITE" id="PS50828"/>
    </source>
</evidence>
<dbReference type="SUPFAM" id="SSF160443">
    <property type="entry name" value="SMR domain-like"/>
    <property type="match status" value="1"/>
</dbReference>
<evidence type="ECO:0000256" key="1">
    <source>
        <dbReference type="SAM" id="MobiDB-lite"/>
    </source>
</evidence>
<accession>A0A0D6R0Y9</accession>
<protein>
    <recommendedName>
        <fullName evidence="2">Smr domain-containing protein</fullName>
    </recommendedName>
</protein>
<proteinExistence type="predicted"/>
<dbReference type="CDD" id="cd14371">
    <property type="entry name" value="CUE_CID7_like"/>
    <property type="match status" value="1"/>
</dbReference>
<dbReference type="InterPro" id="IPR053242">
    <property type="entry name" value="PAM2-like_domain"/>
</dbReference>
<sequence length="580" mass="63275">MQGSSPCVPFSPVSILEQKMKSSTKGVSTTKQTTLNPNAAEFIPLSLRSPSSSAKNSDVSKSEPAESCGKAVLDRTDSATSNTSDDETQKYWRYRLPDDITPDFVGDFVQDSESFSSGRLSSFDYSSASKSLSVMEGGHLAYENMPHGIDASCANGKSRFVFSDHGEGRSSSGMSASSAWDQLLIGHDQQLVKNRDGYITADECDLGFLNELLGEQALSDNNGMNPVEYLATQFPDFAAESLAGIYYASGGDLNLTMEMLTQLELQEDAGSNHSFNTKSSSTPNLTSMDFPALSSAEMLNGLSQYTEDDVQQAVNTYKRGEGDKLFLTGFNTSGNSIAAADFAAVVRKNASENSGQWKYDRNGAMDVKLGSGRNSQVSRASFAANSRVINGDRLRSSTNVRQTPQTWLETGEAVANMYSELREEARDHARVRNAYFEQARQAFLTGNKGLARELSAKGQFHNGLMKAAHGKAGEAIYRQRNQATAHIQSLLQAQERMIDLHGLHVNEAIHVLKGELAALRSTARSCGQRQQVLICVGTGHHTKGSRTPARLPIAIERYLLEEEHLDYTEPQPGMLRVVIY</sequence>
<dbReference type="PANTHER" id="PTHR46651">
    <property type="entry name" value="POLYADENYLATE-BINDING PROTEIN-INTERACTING PROTEIN 7"/>
    <property type="match status" value="1"/>
</dbReference>
<feature type="compositionally biased region" description="Polar residues" evidence="1">
    <location>
        <begin position="21"/>
        <end position="37"/>
    </location>
</feature>
<dbReference type="PANTHER" id="PTHR46651:SF1">
    <property type="entry name" value="SMALL MUTS RELATED FAMILY PROTEIN"/>
    <property type="match status" value="1"/>
</dbReference>
<dbReference type="InterPro" id="IPR013899">
    <property type="entry name" value="DUF1771"/>
</dbReference>